<dbReference type="SUPFAM" id="SSF49562">
    <property type="entry name" value="C2 domain (Calcium/lipid-binding domain, CaLB)"/>
    <property type="match status" value="1"/>
</dbReference>
<dbReference type="EMBL" id="AOGT01001485">
    <property type="protein sequence ID" value="EMG47567.1"/>
    <property type="molecule type" value="Genomic_DNA"/>
</dbReference>
<dbReference type="GO" id="GO:0016042">
    <property type="term" value="P:lipid catabolic process"/>
    <property type="evidence" value="ECO:0007669"/>
    <property type="project" value="UniProtKB-KW"/>
</dbReference>
<dbReference type="OrthoDB" id="269822at2759"/>
<dbReference type="eggNOG" id="KOG0169">
    <property type="taxonomic scope" value="Eukaryota"/>
</dbReference>
<dbReference type="Gene3D" id="3.20.20.190">
    <property type="entry name" value="Phosphatidylinositol (PI) phosphodiesterase"/>
    <property type="match status" value="1"/>
</dbReference>
<proteinExistence type="predicted"/>
<evidence type="ECO:0000256" key="4">
    <source>
        <dbReference type="ARBA" id="ARBA00023098"/>
    </source>
</evidence>
<dbReference type="GO" id="GO:0051209">
    <property type="term" value="P:release of sequestered calcium ion into cytosol"/>
    <property type="evidence" value="ECO:0007669"/>
    <property type="project" value="TreeGrafter"/>
</dbReference>
<dbReference type="Pfam" id="PF00168">
    <property type="entry name" value="C2"/>
    <property type="match status" value="1"/>
</dbReference>
<feature type="domain" description="C2" evidence="9">
    <location>
        <begin position="798"/>
        <end position="925"/>
    </location>
</feature>
<evidence type="ECO:0000256" key="6">
    <source>
        <dbReference type="ARBA" id="ARBA00059664"/>
    </source>
</evidence>
<name>M3HJN1_CANMX</name>
<dbReference type="SMART" id="SM00149">
    <property type="entry name" value="PLCYc"/>
    <property type="match status" value="1"/>
</dbReference>
<dbReference type="CDD" id="cd00275">
    <property type="entry name" value="C2_PLC_like"/>
    <property type="match status" value="1"/>
</dbReference>
<dbReference type="SMART" id="SM00148">
    <property type="entry name" value="PLCXc"/>
    <property type="match status" value="1"/>
</dbReference>
<evidence type="ECO:0000256" key="5">
    <source>
        <dbReference type="ARBA" id="ARBA00023224"/>
    </source>
</evidence>
<feature type="region of interest" description="Disordered" evidence="8">
    <location>
        <begin position="1"/>
        <end position="53"/>
    </location>
</feature>
<feature type="compositionally biased region" description="Low complexity" evidence="8">
    <location>
        <begin position="95"/>
        <end position="108"/>
    </location>
</feature>
<keyword evidence="3 7" id="KW-0442">Lipid degradation</keyword>
<keyword evidence="5" id="KW-0807">Transducer</keyword>
<dbReference type="Gene3D" id="2.30.29.30">
    <property type="entry name" value="Pleckstrin-homology domain (PH domain)/Phosphotyrosine-binding domain (PTB)"/>
    <property type="match status" value="1"/>
</dbReference>
<dbReference type="InterPro" id="IPR001192">
    <property type="entry name" value="PI-PLC_fam"/>
</dbReference>
<dbReference type="CDD" id="cd08598">
    <property type="entry name" value="PI-PLC1c_yeast"/>
    <property type="match status" value="1"/>
</dbReference>
<feature type="compositionally biased region" description="Low complexity" evidence="8">
    <location>
        <begin position="634"/>
        <end position="648"/>
    </location>
</feature>
<evidence type="ECO:0000256" key="8">
    <source>
        <dbReference type="SAM" id="MobiDB-lite"/>
    </source>
</evidence>
<dbReference type="InterPro" id="IPR011992">
    <property type="entry name" value="EF-hand-dom_pair"/>
</dbReference>
<evidence type="ECO:0000256" key="3">
    <source>
        <dbReference type="ARBA" id="ARBA00022963"/>
    </source>
</evidence>
<evidence type="ECO:0000259" key="9">
    <source>
        <dbReference type="PROSITE" id="PS50004"/>
    </source>
</evidence>
<dbReference type="Pfam" id="PF05291">
    <property type="entry name" value="Bystin"/>
    <property type="match status" value="1"/>
</dbReference>
<dbReference type="STRING" id="1245528.M3HJN1"/>
<dbReference type="InterPro" id="IPR037755">
    <property type="entry name" value="Plc1_PH"/>
</dbReference>
<dbReference type="PROSITE" id="PS50007">
    <property type="entry name" value="PIPLC_X_DOMAIN"/>
    <property type="match status" value="1"/>
</dbReference>
<organism evidence="11 12">
    <name type="scientific">Candida maltosa (strain Xu316)</name>
    <name type="common">Yeast</name>
    <dbReference type="NCBI Taxonomy" id="1245528"/>
    <lineage>
        <taxon>Eukaryota</taxon>
        <taxon>Fungi</taxon>
        <taxon>Dikarya</taxon>
        <taxon>Ascomycota</taxon>
        <taxon>Saccharomycotina</taxon>
        <taxon>Pichiomycetes</taxon>
        <taxon>Debaryomycetaceae</taxon>
        <taxon>Candida/Lodderomyces clade</taxon>
        <taxon>Candida</taxon>
    </lineage>
</organism>
<gene>
    <name evidence="11" type="ORF">G210_2029</name>
</gene>
<dbReference type="PROSITE" id="PS50004">
    <property type="entry name" value="C2"/>
    <property type="match status" value="1"/>
</dbReference>
<dbReference type="PROSITE" id="PS50008">
    <property type="entry name" value="PIPLC_Y_DOMAIN"/>
    <property type="match status" value="1"/>
</dbReference>
<dbReference type="InterPro" id="IPR000909">
    <property type="entry name" value="PLipase_C_PInositol-sp_X_dom"/>
</dbReference>
<keyword evidence="12" id="KW-1185">Reference proteome</keyword>
<dbReference type="EC" id="3.1.4.11" evidence="7"/>
<feature type="compositionally biased region" description="Basic residues" evidence="8">
    <location>
        <begin position="972"/>
        <end position="983"/>
    </location>
</feature>
<dbReference type="Gene3D" id="1.10.238.10">
    <property type="entry name" value="EF-hand"/>
    <property type="match status" value="2"/>
</dbReference>
<dbReference type="InterPro" id="IPR017946">
    <property type="entry name" value="PLC-like_Pdiesterase_TIM-brl"/>
</dbReference>
<evidence type="ECO:0000313" key="12">
    <source>
        <dbReference type="Proteomes" id="UP000011777"/>
    </source>
</evidence>
<evidence type="ECO:0000256" key="2">
    <source>
        <dbReference type="ARBA" id="ARBA00022801"/>
    </source>
</evidence>
<dbReference type="InterPro" id="IPR001711">
    <property type="entry name" value="PLipase_C_Pinositol-sp_Y"/>
</dbReference>
<evidence type="ECO:0000259" key="10">
    <source>
        <dbReference type="PROSITE" id="PS50008"/>
    </source>
</evidence>
<feature type="compositionally biased region" description="Polar residues" evidence="8">
    <location>
        <begin position="1"/>
        <end position="21"/>
    </location>
</feature>
<dbReference type="Pfam" id="PF00387">
    <property type="entry name" value="PI-PLC-Y"/>
    <property type="match status" value="1"/>
</dbReference>
<evidence type="ECO:0000313" key="11">
    <source>
        <dbReference type="EMBL" id="EMG47567.1"/>
    </source>
</evidence>
<evidence type="ECO:0000256" key="1">
    <source>
        <dbReference type="ARBA" id="ARBA00001195"/>
    </source>
</evidence>
<feature type="compositionally biased region" description="Polar residues" evidence="8">
    <location>
        <begin position="649"/>
        <end position="663"/>
    </location>
</feature>
<keyword evidence="4 7" id="KW-0443">Lipid metabolism</keyword>
<dbReference type="SUPFAM" id="SSF50729">
    <property type="entry name" value="PH domain-like"/>
    <property type="match status" value="1"/>
</dbReference>
<feature type="region of interest" description="Disordered" evidence="8">
    <location>
        <begin position="634"/>
        <end position="663"/>
    </location>
</feature>
<dbReference type="InterPro" id="IPR000008">
    <property type="entry name" value="C2_dom"/>
</dbReference>
<feature type="region of interest" description="Disordered" evidence="8">
    <location>
        <begin position="92"/>
        <end position="119"/>
    </location>
</feature>
<feature type="compositionally biased region" description="Polar residues" evidence="8">
    <location>
        <begin position="958"/>
        <end position="971"/>
    </location>
</feature>
<dbReference type="HOGENOM" id="CLU_002738_1_0_1"/>
<dbReference type="Proteomes" id="UP000011777">
    <property type="component" value="Unassembled WGS sequence"/>
</dbReference>
<dbReference type="SUPFAM" id="SSF47473">
    <property type="entry name" value="EF-hand"/>
    <property type="match status" value="1"/>
</dbReference>
<evidence type="ECO:0000256" key="7">
    <source>
        <dbReference type="RuleBase" id="RU361133"/>
    </source>
</evidence>
<dbReference type="GO" id="GO:0048015">
    <property type="term" value="P:phosphatidylinositol-mediated signaling"/>
    <property type="evidence" value="ECO:0007669"/>
    <property type="project" value="TreeGrafter"/>
</dbReference>
<dbReference type="Gene3D" id="2.60.40.150">
    <property type="entry name" value="C2 domain"/>
    <property type="match status" value="1"/>
</dbReference>
<dbReference type="PRINTS" id="PR00390">
    <property type="entry name" value="PHPHLIPASEC"/>
</dbReference>
<dbReference type="InterPro" id="IPR011993">
    <property type="entry name" value="PH-like_dom_sf"/>
</dbReference>
<protein>
    <recommendedName>
        <fullName evidence="7">Phosphoinositide phospholipase C</fullName>
        <ecNumber evidence="7">3.1.4.11</ecNumber>
    </recommendedName>
</protein>
<comment type="function">
    <text evidence="6">The production of the second messenger molecules diacylglycerol (DAG) and inositol 1,4,5-trisphosphate (IP3) is mediated by activated phosphatidylinositol-specific phospholipase C enzymes.</text>
</comment>
<dbReference type="InterPro" id="IPR007955">
    <property type="entry name" value="Bystin"/>
</dbReference>
<keyword evidence="2 7" id="KW-0378">Hydrolase</keyword>
<feature type="compositionally biased region" description="Acidic residues" evidence="8">
    <location>
        <begin position="987"/>
        <end position="996"/>
    </location>
</feature>
<dbReference type="InterPro" id="IPR035892">
    <property type="entry name" value="C2_domain_sf"/>
</dbReference>
<dbReference type="Pfam" id="PF00388">
    <property type="entry name" value="PI-PLC-X"/>
    <property type="match status" value="1"/>
</dbReference>
<dbReference type="FunFam" id="3.20.20.190:FF:000039">
    <property type="entry name" value="Phosphoinositide phospholipase C"/>
    <property type="match status" value="1"/>
</dbReference>
<feature type="region of interest" description="Disordered" evidence="8">
    <location>
        <begin position="944"/>
        <end position="1051"/>
    </location>
</feature>
<dbReference type="PANTHER" id="PTHR10336:SF36">
    <property type="entry name" value="1-PHOSPHATIDYLINOSITOL 4,5-BISPHOSPHATE PHOSPHODIESTERASE BETA-4"/>
    <property type="match status" value="1"/>
</dbReference>
<accession>M3HJN1</accession>
<dbReference type="SMART" id="SM00239">
    <property type="entry name" value="C2"/>
    <property type="match status" value="1"/>
</dbReference>
<comment type="catalytic activity">
    <reaction evidence="1 7">
        <text>a 1,2-diacyl-sn-glycero-3-phospho-(1D-myo-inositol-4,5-bisphosphate) + H2O = 1D-myo-inositol 1,4,5-trisphosphate + a 1,2-diacyl-sn-glycerol + H(+)</text>
        <dbReference type="Rhea" id="RHEA:33179"/>
        <dbReference type="ChEBI" id="CHEBI:15377"/>
        <dbReference type="ChEBI" id="CHEBI:15378"/>
        <dbReference type="ChEBI" id="CHEBI:17815"/>
        <dbReference type="ChEBI" id="CHEBI:58456"/>
        <dbReference type="ChEBI" id="CHEBI:203600"/>
        <dbReference type="EC" id="3.1.4.11"/>
    </reaction>
</comment>
<feature type="compositionally biased region" description="Acidic residues" evidence="8">
    <location>
        <begin position="1039"/>
        <end position="1051"/>
    </location>
</feature>
<sequence length="1399" mass="160270">MIETTIPQRTSIDSGDNNDYISPSELHYTRSDSPPPSAPLRRSSSSPVQSDLPNIYSHLRSNEQEQPVKSNNTRNIFKKLLRLNKSSDSIDETFNNNNSTPTSTSTTNGSIIGLKRGKSIQRSRALQHTGSDLEYIEDHIELQPEISKSIGHIKIAPVFSNDGLPLLKVSHKSKKRILFYIDPTSFKFTWKMDNGTSAPPLAASTNGGSGHRLSISTRNVHEFTLDDIKSIFIKHQGSGYREELHISKEFENKWMTIVYFNQKKGNLKSLHLIADTEHDFKKLNSAIHSLRNLRFQLAKEFLIDTNTLDENYLKMILNKDFEEQKNNKQLREFLSFNDILKYAKRLNINVNQKHLQQIFEEVSKKGDGASFEQGLNFDQFKQFVSILKDRKDIQMIWDKLTSHKSHMDFEDFKKFVKHTQKDKVDDDTLTHIYDKFSNCDDLWTCESLNSFLLSSYSRVYHSFDSPEYYDQPLNDYFISSSHNTYLTGRQVVGDSSVEGYIKALQRGCRCVEIDIWNGSDNSDESNENEPIVNHGRTFTKPISFANVIRAIKKFAFITSPFPLILSLEVHCSPPTQLKVVTILQEILKDNMIMAPINETSTLPSPSQLRHKFIIKVKKTSAFQNLIEMGDGSYTTSTTTTTTTATTTSLSEDNGTGKSSSSTFSIRRKNKIPKVINELSELGIYAQGLKFRNFSLPESKTYNHCFSLGEKSINRMIKEEDKKIALDKHNRRYLMRVYPAGTRLKSTNFNPIPYWAHGVQMVATNWQTYDFGQQLNEAMFDGNDKPGYVLKPSSLRKPILKSSKLLQFMKPKSKKISFSFEIISAQQLPKAKEDDNAINSYITFEIIGAKDIDWDQEINGRTRIVPENGFNPIFNTKFSGDMTVENDLIFVKFVVYASTSVESTPIGIFVARLNYLKQGYRYLLINDLFGEKTLSNAMGKIAVSETKGKQRHNPLLKDISSQGGNLRTTPRSTQHKKSVKKNKRSNNEDDDDEEDQGYLDASSSRKILQLAREQQDELKEEEEDGRGKVSFAESFKNQEMESEDDEEEYSDFEEEEEIIYDEEEVEVDEKDAELFNKYFQSNGESNMGGPSINLADKILAKIQEKEERQQSDDKPIEDAVLLPPKVILAYEKIGQILSTYTHGKLPKLFKILPSLKNWEDVVYVTNPAKWTPHATYEATKLFVSNLSANESQKFIEKVLLEKFRTSIEDSDDHSLNYHIYRALKKSLYKPGAFFKGFLLPLVDGYCTVREATIAASVLTKVSVPVLHSSVALTQLLHRDFSPATTVFIRVLIEKKYALPYQTLDELVFYFMRFRNAAQEHMELDNEKEAPQLPVVWHKAFLAFAQRYKNDITDDQRDFLLETVRQRFHHSIGPEIRRELLAGKPRLTETKQSDGIMIDAF</sequence>
<feature type="domain" description="PI-PLC Y-box" evidence="10">
    <location>
        <begin position="678"/>
        <end position="795"/>
    </location>
</feature>
<dbReference type="PANTHER" id="PTHR10336">
    <property type="entry name" value="PHOSPHOINOSITIDE-SPECIFIC PHOSPHOLIPASE C FAMILY PROTEIN"/>
    <property type="match status" value="1"/>
</dbReference>
<dbReference type="CDD" id="cd13360">
    <property type="entry name" value="PH_PLC_fungal"/>
    <property type="match status" value="1"/>
</dbReference>
<dbReference type="eggNOG" id="KOG3871">
    <property type="taxonomic scope" value="Eukaryota"/>
</dbReference>
<comment type="caution">
    <text evidence="11">The sequence shown here is derived from an EMBL/GenBank/DDBJ whole genome shotgun (WGS) entry which is preliminary data.</text>
</comment>
<dbReference type="SUPFAM" id="SSF51695">
    <property type="entry name" value="PLC-like phosphodiesterases"/>
    <property type="match status" value="1"/>
</dbReference>
<reference evidence="11 12" key="1">
    <citation type="submission" date="2013-02" db="EMBL/GenBank/DDBJ databases">
        <title>Genome sequence of Candida maltosa Xu316, a potential industrial strain for xylitol and ethanol production.</title>
        <authorList>
            <person name="Yu J."/>
            <person name="Wang Q."/>
            <person name="Geng X."/>
            <person name="Bao W."/>
            <person name="He P."/>
            <person name="Cai J."/>
        </authorList>
    </citation>
    <scope>NUCLEOTIDE SEQUENCE [LARGE SCALE GENOMIC DNA]</scope>
    <source>
        <strain evidence="12">Xu316</strain>
    </source>
</reference>
<dbReference type="GO" id="GO:0004435">
    <property type="term" value="F:phosphatidylinositol-4,5-bisphosphate phospholipase C activity"/>
    <property type="evidence" value="ECO:0007669"/>
    <property type="project" value="UniProtKB-EC"/>
</dbReference>